<dbReference type="FunFam" id="1.10.10.10:FF:000322">
    <property type="entry name" value="Probable disease resistance protein At1g63360"/>
    <property type="match status" value="1"/>
</dbReference>
<dbReference type="InterPro" id="IPR058922">
    <property type="entry name" value="WHD_DRP"/>
</dbReference>
<reference evidence="10" key="1">
    <citation type="submission" date="2020-07" db="EMBL/GenBank/DDBJ databases">
        <title>Genome sequence and genetic diversity analysis of an under-domesticated orphan crop, white fonio (Digitaria exilis).</title>
        <authorList>
            <person name="Bennetzen J.L."/>
            <person name="Chen S."/>
            <person name="Ma X."/>
            <person name="Wang X."/>
            <person name="Yssel A.E.J."/>
            <person name="Chaluvadi S.R."/>
            <person name="Johnson M."/>
            <person name="Gangashetty P."/>
            <person name="Hamidou F."/>
            <person name="Sanogo M.D."/>
            <person name="Zwaenepoel A."/>
            <person name="Wallace J."/>
            <person name="Van De Peer Y."/>
            <person name="Van Deynze A."/>
        </authorList>
    </citation>
    <scope>NUCLEOTIDE SEQUENCE</scope>
    <source>
        <tissue evidence="10">Leaves</tissue>
    </source>
</reference>
<evidence type="ECO:0000313" key="11">
    <source>
        <dbReference type="Proteomes" id="UP000636709"/>
    </source>
</evidence>
<keyword evidence="6" id="KW-0175">Coiled coil</keyword>
<proteinExistence type="inferred from homology"/>
<feature type="domain" description="Disease resistance N-terminal" evidence="7">
    <location>
        <begin position="8"/>
        <end position="57"/>
    </location>
</feature>
<dbReference type="CDD" id="cd14798">
    <property type="entry name" value="RX-CC_like"/>
    <property type="match status" value="1"/>
</dbReference>
<dbReference type="Proteomes" id="UP000636709">
    <property type="component" value="Unassembled WGS sequence"/>
</dbReference>
<evidence type="ECO:0000259" key="9">
    <source>
        <dbReference type="Pfam" id="PF23598"/>
    </source>
</evidence>
<dbReference type="InterPro" id="IPR041118">
    <property type="entry name" value="Rx_N"/>
</dbReference>
<dbReference type="Pfam" id="PF23598">
    <property type="entry name" value="LRR_14"/>
    <property type="match status" value="1"/>
</dbReference>
<dbReference type="InterPro" id="IPR044974">
    <property type="entry name" value="Disease_R_plants"/>
</dbReference>
<evidence type="ECO:0000256" key="3">
    <source>
        <dbReference type="ARBA" id="ARBA00022737"/>
    </source>
</evidence>
<evidence type="ECO:0000256" key="2">
    <source>
        <dbReference type="ARBA" id="ARBA00022614"/>
    </source>
</evidence>
<sequence length="690" mass="77624">MDAQGGLDSLLGRLTSILIDEAQLLGCVRGDVEFIKDEMECMNSLILQLTEAQHRDHIQVVGLSRDCEGNVEHYIHFVGGGSDGDGLLAYLRRILRFLRTIPAPHRIAMRIRELKVRARDVGDRRQRYGVAVPPALAMAGTDMYEDEDVEPAGGDAEQADFHRQRRAVLLDDAESPKDKEEAVKEYINTILKCLPRPREQLAAASTAAARGDHLETQHVRVFAITGTLQDQVVNGVYQHPSLATFLRCKVYVSSREKARTTLAKILEQISAGVQPDQDDKLMTGNELDKDELDRLVCKLQGHLKGKRSSPYKIIEAYGPNFDYCRKAQELVGDNSMLCDDILDQLFDSFGAFVTKMFLHLLYVKPIMTEDEVQKIKMDISKCVHLNKGIAQKVVMSCYNELPSKYRSCLLYLSIFPQGHVIRTTTLARRWAAEGLITNATRSHKRADQAAEHYWDELLTRGFITPVDISAEGNIKSCTLHHEVHKFIAKVSQDVNILETNLPTYWAHRLSIHNRIGRLKTHSEDQRKGIVSSLPSLATTPQWKLLKVLDLEGCHCLDKHLLKSICKILLLKYLSLRNTDVTELPKQIKELQCLETLDIRETKVRVLAKKPVVLPMLKHFHAGHKVTASNDAGTSEESIATVTMPLCIEEMKNLETLSHVQVTNTDSELVGITQLLKLRKLGVVLQGEMSS</sequence>
<feature type="domain" description="Disease resistance R13L4/SHOC-2-like LRR" evidence="9">
    <location>
        <begin position="538"/>
        <end position="685"/>
    </location>
</feature>
<keyword evidence="11" id="KW-1185">Reference proteome</keyword>
<dbReference type="SUPFAM" id="SSF52047">
    <property type="entry name" value="RNI-like"/>
    <property type="match status" value="1"/>
</dbReference>
<organism evidence="10 11">
    <name type="scientific">Digitaria exilis</name>
    <dbReference type="NCBI Taxonomy" id="1010633"/>
    <lineage>
        <taxon>Eukaryota</taxon>
        <taxon>Viridiplantae</taxon>
        <taxon>Streptophyta</taxon>
        <taxon>Embryophyta</taxon>
        <taxon>Tracheophyta</taxon>
        <taxon>Spermatophyta</taxon>
        <taxon>Magnoliopsida</taxon>
        <taxon>Liliopsida</taxon>
        <taxon>Poales</taxon>
        <taxon>Poaceae</taxon>
        <taxon>PACMAD clade</taxon>
        <taxon>Panicoideae</taxon>
        <taxon>Panicodae</taxon>
        <taxon>Paniceae</taxon>
        <taxon>Anthephorinae</taxon>
        <taxon>Digitaria</taxon>
    </lineage>
</organism>
<dbReference type="GO" id="GO:0002758">
    <property type="term" value="P:innate immune response-activating signaling pathway"/>
    <property type="evidence" value="ECO:0007669"/>
    <property type="project" value="UniProtKB-ARBA"/>
</dbReference>
<evidence type="ECO:0000259" key="8">
    <source>
        <dbReference type="Pfam" id="PF23559"/>
    </source>
</evidence>
<keyword evidence="3" id="KW-0677">Repeat</keyword>
<evidence type="ECO:0000313" key="10">
    <source>
        <dbReference type="EMBL" id="KAF8673026.1"/>
    </source>
</evidence>
<dbReference type="InterPro" id="IPR036388">
    <property type="entry name" value="WH-like_DNA-bd_sf"/>
</dbReference>
<accession>A0A835AR67</accession>
<evidence type="ECO:0000256" key="6">
    <source>
        <dbReference type="ARBA" id="ARBA00023054"/>
    </source>
</evidence>
<keyword evidence="5" id="KW-0611">Plant defense</keyword>
<evidence type="ECO:0000256" key="1">
    <source>
        <dbReference type="ARBA" id="ARBA00008894"/>
    </source>
</evidence>
<dbReference type="PANTHER" id="PTHR23155">
    <property type="entry name" value="DISEASE RESISTANCE PROTEIN RP"/>
    <property type="match status" value="1"/>
</dbReference>
<name>A0A835AR67_9POAL</name>
<dbReference type="InterPro" id="IPR038005">
    <property type="entry name" value="RX-like_CC"/>
</dbReference>
<dbReference type="Gene3D" id="1.20.5.4130">
    <property type="match status" value="1"/>
</dbReference>
<evidence type="ECO:0000259" key="7">
    <source>
        <dbReference type="Pfam" id="PF18052"/>
    </source>
</evidence>
<evidence type="ECO:0000256" key="4">
    <source>
        <dbReference type="ARBA" id="ARBA00022741"/>
    </source>
</evidence>
<dbReference type="OrthoDB" id="661671at2759"/>
<dbReference type="Gene3D" id="1.10.10.10">
    <property type="entry name" value="Winged helix-like DNA-binding domain superfamily/Winged helix DNA-binding domain"/>
    <property type="match status" value="1"/>
</dbReference>
<keyword evidence="2" id="KW-0433">Leucine-rich repeat</keyword>
<dbReference type="Pfam" id="PF18052">
    <property type="entry name" value="Rx_N"/>
    <property type="match status" value="1"/>
</dbReference>
<protein>
    <submittedName>
        <fullName evidence="10">Uncharacterized protein</fullName>
    </submittedName>
</protein>
<feature type="domain" description="Disease resistance protein winged helix" evidence="8">
    <location>
        <begin position="414"/>
        <end position="487"/>
    </location>
</feature>
<dbReference type="GO" id="GO:0000166">
    <property type="term" value="F:nucleotide binding"/>
    <property type="evidence" value="ECO:0007669"/>
    <property type="project" value="UniProtKB-KW"/>
</dbReference>
<dbReference type="InterPro" id="IPR055414">
    <property type="entry name" value="LRR_R13L4/SHOC2-like"/>
</dbReference>
<dbReference type="InterPro" id="IPR032675">
    <property type="entry name" value="LRR_dom_sf"/>
</dbReference>
<dbReference type="PANTHER" id="PTHR23155:SF1062">
    <property type="entry name" value="OS11G0579400 PROTEIN"/>
    <property type="match status" value="1"/>
</dbReference>
<dbReference type="Gene3D" id="3.80.10.10">
    <property type="entry name" value="Ribonuclease Inhibitor"/>
    <property type="match status" value="1"/>
</dbReference>
<dbReference type="AlphaFoldDB" id="A0A835AR67"/>
<dbReference type="EMBL" id="JACEFO010002210">
    <property type="protein sequence ID" value="KAF8673026.1"/>
    <property type="molecule type" value="Genomic_DNA"/>
</dbReference>
<dbReference type="Pfam" id="PF23559">
    <property type="entry name" value="WHD_DRP"/>
    <property type="match status" value="1"/>
</dbReference>
<dbReference type="GO" id="GO:0042742">
    <property type="term" value="P:defense response to bacterium"/>
    <property type="evidence" value="ECO:0007669"/>
    <property type="project" value="UniProtKB-ARBA"/>
</dbReference>
<comment type="caution">
    <text evidence="10">The sequence shown here is derived from an EMBL/GenBank/DDBJ whole genome shotgun (WGS) entry which is preliminary data.</text>
</comment>
<gene>
    <name evidence="10" type="ORF">HU200_049099</name>
</gene>
<comment type="similarity">
    <text evidence="1">Belongs to the disease resistance NB-LRR family.</text>
</comment>
<dbReference type="GO" id="GO:0009626">
    <property type="term" value="P:plant-type hypersensitive response"/>
    <property type="evidence" value="ECO:0007669"/>
    <property type="project" value="UniProtKB-ARBA"/>
</dbReference>
<evidence type="ECO:0000256" key="5">
    <source>
        <dbReference type="ARBA" id="ARBA00022821"/>
    </source>
</evidence>
<keyword evidence="4" id="KW-0547">Nucleotide-binding</keyword>